<evidence type="ECO:0000313" key="3">
    <source>
        <dbReference type="Proteomes" id="UP000000954"/>
    </source>
</evidence>
<name>C7MN40_CRYCD</name>
<evidence type="ECO:0000313" key="2">
    <source>
        <dbReference type="EMBL" id="ACU94330.1"/>
    </source>
</evidence>
<dbReference type="Pfam" id="PF10105">
    <property type="entry name" value="DUF2344"/>
    <property type="match status" value="1"/>
</dbReference>
<dbReference type="Proteomes" id="UP000000954">
    <property type="component" value="Chromosome"/>
</dbReference>
<dbReference type="AlphaFoldDB" id="C7MN40"/>
<dbReference type="EMBL" id="CP001682">
    <property type="protein sequence ID" value="ACU94330.1"/>
    <property type="molecule type" value="Genomic_DNA"/>
</dbReference>
<gene>
    <name evidence="2" type="ordered locus">Ccur_06140</name>
</gene>
<dbReference type="InterPro" id="IPR018768">
    <property type="entry name" value="DUF2344"/>
</dbReference>
<sequence>MGVDTGANTNTCTNAESQLFRLRVRFAQTGRCAMLSHLETARYLERVVRRAALPYAITQGFSPHMRISFGSALPVGVGGTCEIFDVILSQRVDEDIALAKMQQASVPDMAILSCSYIGLREPAASVAYPLSTYRVCASAPIESVAIPDSITVTRKRRERILDPADFLVGSLTISGNTLEFTLESHESGSLRVDMFTNTLAQQASWRPLQIMRIGLAARSQKCEQVDDGFTAQPEGDNGDGR</sequence>
<dbReference type="OrthoDB" id="9780488at2"/>
<accession>C7MN40</accession>
<dbReference type="eggNOG" id="COG5011">
    <property type="taxonomic scope" value="Bacteria"/>
</dbReference>
<keyword evidence="3" id="KW-1185">Reference proteome</keyword>
<proteinExistence type="predicted"/>
<dbReference type="NCBIfam" id="TIGR03936">
    <property type="entry name" value="sam_1_link_chp"/>
    <property type="match status" value="1"/>
</dbReference>
<protein>
    <submittedName>
        <fullName evidence="2">Uncharacterized conserved protein (DUF2344)</fullName>
    </submittedName>
</protein>
<dbReference type="KEGG" id="ccu:Ccur_06140"/>
<dbReference type="STRING" id="469378.Ccur_06140"/>
<organism evidence="2 3">
    <name type="scientific">Cryptobacterium curtum (strain ATCC 700683 / DSM 15641 / CCUG 43107 / 12-3)</name>
    <dbReference type="NCBI Taxonomy" id="469378"/>
    <lineage>
        <taxon>Bacteria</taxon>
        <taxon>Bacillati</taxon>
        <taxon>Actinomycetota</taxon>
        <taxon>Coriobacteriia</taxon>
        <taxon>Eggerthellales</taxon>
        <taxon>Eggerthellaceae</taxon>
        <taxon>Cryptobacterium</taxon>
    </lineage>
</organism>
<dbReference type="HOGENOM" id="CLU_083579_0_1_11"/>
<evidence type="ECO:0000259" key="1">
    <source>
        <dbReference type="Pfam" id="PF10105"/>
    </source>
</evidence>
<reference evidence="2 3" key="1">
    <citation type="journal article" date="2009" name="Stand. Genomic Sci.">
        <title>Complete genome sequence of Cryptobacterium curtum type strain (12-3).</title>
        <authorList>
            <person name="Mavrommatis K."/>
            <person name="Pukall R."/>
            <person name="Rohde C."/>
            <person name="Chen F."/>
            <person name="Sims D."/>
            <person name="Brettin T."/>
            <person name="Kuske C."/>
            <person name="Detter J.C."/>
            <person name="Han C."/>
            <person name="Lapidus A."/>
            <person name="Copeland A."/>
            <person name="Glavina Del Rio T."/>
            <person name="Nolan M."/>
            <person name="Lucas S."/>
            <person name="Tice H."/>
            <person name="Cheng J.F."/>
            <person name="Bruce D."/>
            <person name="Goodwin L."/>
            <person name="Pitluck S."/>
            <person name="Ovchinnikova G."/>
            <person name="Pati A."/>
            <person name="Ivanova N."/>
            <person name="Chen A."/>
            <person name="Palaniappan K."/>
            <person name="Chain P."/>
            <person name="D'haeseleer P."/>
            <person name="Goker M."/>
            <person name="Bristow J."/>
            <person name="Eisen J.A."/>
            <person name="Markowitz V."/>
            <person name="Hugenholtz P."/>
            <person name="Rohde M."/>
            <person name="Klenk H.P."/>
            <person name="Kyrpides N.C."/>
        </authorList>
    </citation>
    <scope>NUCLEOTIDE SEQUENCE [LARGE SCALE GENOMIC DNA]</scope>
    <source>
        <strain evidence="3">ATCC 700683 / DSM 15641 / 12-3</strain>
    </source>
</reference>
<feature type="domain" description="DUF2344" evidence="1">
    <location>
        <begin position="21"/>
        <end position="167"/>
    </location>
</feature>